<sequence length="69" mass="8302">MKYIQKILTSGYLLIILLIGCIAYTWFHEWRMIEVLETDNKRTDRFRKEINNIHVQLTDFSLLGETILE</sequence>
<keyword evidence="1" id="KW-0812">Transmembrane</keyword>
<dbReference type="RefSeq" id="WP_138274475.1">
    <property type="nucleotide sequence ID" value="NZ_JAVSNG010000001.1"/>
</dbReference>
<dbReference type="Proteomes" id="UP001269297">
    <property type="component" value="Unassembled WGS sequence"/>
</dbReference>
<evidence type="ECO:0000313" key="3">
    <source>
        <dbReference type="Proteomes" id="UP001269297"/>
    </source>
</evidence>
<reference evidence="3" key="1">
    <citation type="submission" date="2023-07" db="EMBL/GenBank/DDBJ databases">
        <title>Reintroducing virulent viruses to syntetic microbiomes.</title>
        <authorList>
            <person name="Wilde J."/>
            <person name="Boyes R."/>
            <person name="Robinson A.V."/>
            <person name="Daisley B.A."/>
            <person name="Allen-Vercoe E."/>
        </authorList>
    </citation>
    <scope>NUCLEOTIDE SEQUENCE [LARGE SCALE GENOMIC DNA]</scope>
    <source>
        <strain evidence="3">225S_1D6FAA</strain>
    </source>
</reference>
<organism evidence="2 3">
    <name type="scientific">Bacteroides koreensis</name>
    <dbReference type="NCBI Taxonomy" id="1912896"/>
    <lineage>
        <taxon>Bacteria</taxon>
        <taxon>Pseudomonadati</taxon>
        <taxon>Bacteroidota</taxon>
        <taxon>Bacteroidia</taxon>
        <taxon>Bacteroidales</taxon>
        <taxon>Bacteroidaceae</taxon>
        <taxon>Bacteroides</taxon>
    </lineage>
</organism>
<evidence type="ECO:0008006" key="4">
    <source>
        <dbReference type="Google" id="ProtNLM"/>
    </source>
</evidence>
<dbReference type="EMBL" id="JAVSNG010000001">
    <property type="protein sequence ID" value="MDT4403265.1"/>
    <property type="molecule type" value="Genomic_DNA"/>
</dbReference>
<dbReference type="PROSITE" id="PS51257">
    <property type="entry name" value="PROKAR_LIPOPROTEIN"/>
    <property type="match status" value="1"/>
</dbReference>
<proteinExistence type="predicted"/>
<protein>
    <recommendedName>
        <fullName evidence="4">Two-component sensor histidine kinase</fullName>
    </recommendedName>
</protein>
<evidence type="ECO:0000256" key="1">
    <source>
        <dbReference type="SAM" id="Phobius"/>
    </source>
</evidence>
<keyword evidence="3" id="KW-1185">Reference proteome</keyword>
<feature type="transmembrane region" description="Helical" evidence="1">
    <location>
        <begin position="7"/>
        <end position="27"/>
    </location>
</feature>
<accession>A0ABU3ILZ5</accession>
<evidence type="ECO:0000313" key="2">
    <source>
        <dbReference type="EMBL" id="MDT4403265.1"/>
    </source>
</evidence>
<gene>
    <name evidence="2" type="ORF">RO706_03410</name>
</gene>
<name>A0ABU3ILZ5_9BACE</name>
<keyword evidence="1" id="KW-1133">Transmembrane helix</keyword>
<comment type="caution">
    <text evidence="2">The sequence shown here is derived from an EMBL/GenBank/DDBJ whole genome shotgun (WGS) entry which is preliminary data.</text>
</comment>
<keyword evidence="1" id="KW-0472">Membrane</keyword>